<accession>A0A835CD40</accession>
<gene>
    <name evidence="1" type="ORF">G2W53_005723</name>
</gene>
<sequence>MDNKEGFKFTTSPSIMTDFTSMKYSTEGTPLTDTPPVETGFTINGNANCVLERPIIPELPLESAKGLIVLKAQVLFEQPGLKGPLQPEHPEDWGHFCESQGRGWMKDGFEADRQEAEKRAIERRKKTGRTEEGIVLIFILS</sequence>
<comment type="caution">
    <text evidence="1">The sequence shown here is derived from an EMBL/GenBank/DDBJ whole genome shotgun (WGS) entry which is preliminary data.</text>
</comment>
<dbReference type="Proteomes" id="UP000634136">
    <property type="component" value="Unassembled WGS sequence"/>
</dbReference>
<reference evidence="1" key="1">
    <citation type="submission" date="2020-09" db="EMBL/GenBank/DDBJ databases">
        <title>Genome-Enabled Discovery of Anthraquinone Biosynthesis in Senna tora.</title>
        <authorList>
            <person name="Kang S.-H."/>
            <person name="Pandey R.P."/>
            <person name="Lee C.-M."/>
            <person name="Sim J.-S."/>
            <person name="Jeong J.-T."/>
            <person name="Choi B.-S."/>
            <person name="Jung M."/>
            <person name="Ginzburg D."/>
            <person name="Zhao K."/>
            <person name="Won S.Y."/>
            <person name="Oh T.-J."/>
            <person name="Yu Y."/>
            <person name="Kim N.-H."/>
            <person name="Lee O.R."/>
            <person name="Lee T.-H."/>
            <person name="Bashyal P."/>
            <person name="Kim T.-S."/>
            <person name="Lee W.-H."/>
            <person name="Kawkins C."/>
            <person name="Kim C.-K."/>
            <person name="Kim J.S."/>
            <person name="Ahn B.O."/>
            <person name="Rhee S.Y."/>
            <person name="Sohng J.K."/>
        </authorList>
    </citation>
    <scope>NUCLEOTIDE SEQUENCE</scope>
    <source>
        <tissue evidence="1">Leaf</tissue>
    </source>
</reference>
<evidence type="ECO:0000313" key="2">
    <source>
        <dbReference type="Proteomes" id="UP000634136"/>
    </source>
</evidence>
<evidence type="ECO:0000313" key="1">
    <source>
        <dbReference type="EMBL" id="KAF7837241.1"/>
    </source>
</evidence>
<keyword evidence="2" id="KW-1185">Reference proteome</keyword>
<organism evidence="1 2">
    <name type="scientific">Senna tora</name>
    <dbReference type="NCBI Taxonomy" id="362788"/>
    <lineage>
        <taxon>Eukaryota</taxon>
        <taxon>Viridiplantae</taxon>
        <taxon>Streptophyta</taxon>
        <taxon>Embryophyta</taxon>
        <taxon>Tracheophyta</taxon>
        <taxon>Spermatophyta</taxon>
        <taxon>Magnoliopsida</taxon>
        <taxon>eudicotyledons</taxon>
        <taxon>Gunneridae</taxon>
        <taxon>Pentapetalae</taxon>
        <taxon>rosids</taxon>
        <taxon>fabids</taxon>
        <taxon>Fabales</taxon>
        <taxon>Fabaceae</taxon>
        <taxon>Caesalpinioideae</taxon>
        <taxon>Cassia clade</taxon>
        <taxon>Senna</taxon>
    </lineage>
</organism>
<protein>
    <submittedName>
        <fullName evidence="1">Uncharacterized protein</fullName>
    </submittedName>
</protein>
<name>A0A835CD40_9FABA</name>
<dbReference type="EMBL" id="JAAIUW010000003">
    <property type="protein sequence ID" value="KAF7837241.1"/>
    <property type="molecule type" value="Genomic_DNA"/>
</dbReference>
<proteinExistence type="predicted"/>
<dbReference type="AlphaFoldDB" id="A0A835CD40"/>